<organism evidence="7 8">
    <name type="scientific">Choanephora cucurbitarum</name>
    <dbReference type="NCBI Taxonomy" id="101091"/>
    <lineage>
        <taxon>Eukaryota</taxon>
        <taxon>Fungi</taxon>
        <taxon>Fungi incertae sedis</taxon>
        <taxon>Mucoromycota</taxon>
        <taxon>Mucoromycotina</taxon>
        <taxon>Mucoromycetes</taxon>
        <taxon>Mucorales</taxon>
        <taxon>Mucorineae</taxon>
        <taxon>Choanephoraceae</taxon>
        <taxon>Choanephoroideae</taxon>
        <taxon>Choanephora</taxon>
    </lineage>
</organism>
<dbReference type="Gene3D" id="3.10.260.10">
    <property type="entry name" value="Transcription regulator HTH, APSES-type DNA-binding domain"/>
    <property type="match status" value="1"/>
</dbReference>
<accession>A0A1C7NCJ9</accession>
<dbReference type="AlphaFoldDB" id="A0A1C7NCJ9"/>
<feature type="region of interest" description="Disordered" evidence="5">
    <location>
        <begin position="348"/>
        <end position="372"/>
    </location>
</feature>
<dbReference type="GO" id="GO:0045944">
    <property type="term" value="P:positive regulation of transcription by RNA polymerase II"/>
    <property type="evidence" value="ECO:0007669"/>
    <property type="project" value="TreeGrafter"/>
</dbReference>
<keyword evidence="4" id="KW-0804">Transcription</keyword>
<comment type="caution">
    <text evidence="7">The sequence shown here is derived from an EMBL/GenBank/DDBJ whole genome shotgun (WGS) entry which is preliminary data.</text>
</comment>
<evidence type="ECO:0000256" key="3">
    <source>
        <dbReference type="ARBA" id="ARBA00023125"/>
    </source>
</evidence>
<proteinExistence type="inferred from homology"/>
<gene>
    <name evidence="7" type="primary">stuA_2</name>
    <name evidence="7" type="ORF">A0J61_05130</name>
</gene>
<evidence type="ECO:0000313" key="7">
    <source>
        <dbReference type="EMBL" id="OBZ86823.1"/>
    </source>
</evidence>
<dbReference type="InterPro" id="IPR036887">
    <property type="entry name" value="HTH_APSES_sf"/>
</dbReference>
<dbReference type="EMBL" id="LUGH01000269">
    <property type="protein sequence ID" value="OBZ86823.1"/>
    <property type="molecule type" value="Genomic_DNA"/>
</dbReference>
<evidence type="ECO:0000256" key="4">
    <source>
        <dbReference type="ARBA" id="ARBA00023163"/>
    </source>
</evidence>
<evidence type="ECO:0000256" key="2">
    <source>
        <dbReference type="ARBA" id="ARBA00023015"/>
    </source>
</evidence>
<protein>
    <submittedName>
        <fullName evidence="7">Cell pattern formation-associated protein stuA</fullName>
    </submittedName>
</protein>
<dbReference type="OrthoDB" id="5407653at2759"/>
<evidence type="ECO:0000256" key="1">
    <source>
        <dbReference type="ARBA" id="ARBA00007247"/>
    </source>
</evidence>
<dbReference type="STRING" id="101091.A0A1C7NCJ9"/>
<keyword evidence="2" id="KW-0805">Transcription regulation</keyword>
<evidence type="ECO:0000256" key="5">
    <source>
        <dbReference type="SAM" id="MobiDB-lite"/>
    </source>
</evidence>
<dbReference type="SUPFAM" id="SSF54616">
    <property type="entry name" value="DNA-binding domain of Mlu1-box binding protein MBP1"/>
    <property type="match status" value="1"/>
</dbReference>
<keyword evidence="3" id="KW-0238">DNA-binding</keyword>
<dbReference type="PANTHER" id="PTHR47792">
    <property type="entry name" value="PROTEIN SOK2-RELATED"/>
    <property type="match status" value="1"/>
</dbReference>
<dbReference type="Pfam" id="PF04383">
    <property type="entry name" value="KilA-N"/>
    <property type="match status" value="1"/>
</dbReference>
<evidence type="ECO:0000313" key="8">
    <source>
        <dbReference type="Proteomes" id="UP000093000"/>
    </source>
</evidence>
<reference evidence="7 8" key="1">
    <citation type="submission" date="2016-03" db="EMBL/GenBank/DDBJ databases">
        <title>Choanephora cucurbitarum.</title>
        <authorList>
            <person name="Min B."/>
            <person name="Park H."/>
            <person name="Park J.-H."/>
            <person name="Shin H.-D."/>
            <person name="Choi I.-G."/>
        </authorList>
    </citation>
    <scope>NUCLEOTIDE SEQUENCE [LARGE SCALE GENOMIC DNA]</scope>
    <source>
        <strain evidence="7 8">KUS-F28377</strain>
    </source>
</reference>
<dbReference type="SMART" id="SM01252">
    <property type="entry name" value="KilA-N"/>
    <property type="match status" value="1"/>
</dbReference>
<dbReference type="PANTHER" id="PTHR47792:SF1">
    <property type="entry name" value="PROTEIN SOK2-RELATED"/>
    <property type="match status" value="1"/>
</dbReference>
<dbReference type="InterPro" id="IPR029790">
    <property type="entry name" value="EFG1/Phd1/StuA"/>
</dbReference>
<sequence length="473" mass="53162">MDNFYSSPPYTYLPPANTAIDHAQMYRDSHTYERASPLDSDCHNQYNHTDSNHHCQHQQDSIVPDPYSSWSNHTHSTVHTPTLYSPNCPSVAPVMCSPRPKVTTNFWEDEGTACFQVDAKGVCVARRQDNDMINGTKLLNVVGMSRGKRDGILKNEKGRVVVKVGAMHLKGVWIPFNRARELAIKFRIMDVLFPLFADEPAMFGYNAASPNQLINETGSSKCNTASPSLSGFHHRVSEDYSSINTAAHWNKELGNHNMGHQYAYNNDLQHSQLFCKTSHSDLSATASPVPQSLNHAEESPNNDIYLLHNEHNNNNNNNSSNTASSTNPYVYYYSRPSFNRNSFSSTISSQHSYTTYPPPSLQHDNLDTNNHLYKTPYHHQQKTTHAHYSPYTSLPYPTSKTVDTSAGSTTPSSWLSPETPTAVLFQQREELSPNKKRKSSYSAESPSKRVSLVVPDSPTQRVIKIIQPQAKEK</sequence>
<dbReference type="PROSITE" id="PS51299">
    <property type="entry name" value="HTH_APSES"/>
    <property type="match status" value="1"/>
</dbReference>
<feature type="region of interest" description="Disordered" evidence="5">
    <location>
        <begin position="37"/>
        <end position="62"/>
    </location>
</feature>
<name>A0A1C7NCJ9_9FUNG</name>
<keyword evidence="8" id="KW-1185">Reference proteome</keyword>
<dbReference type="InParanoid" id="A0A1C7NCJ9"/>
<feature type="compositionally biased region" description="Polar residues" evidence="5">
    <location>
        <begin position="399"/>
        <end position="419"/>
    </location>
</feature>
<dbReference type="InterPro" id="IPR018004">
    <property type="entry name" value="KilA/APSES_HTH"/>
</dbReference>
<comment type="similarity">
    <text evidence="1">Belongs to the EFG1/PHD1/stuA family.</text>
</comment>
<feature type="region of interest" description="Disordered" evidence="5">
    <location>
        <begin position="399"/>
        <end position="457"/>
    </location>
</feature>
<dbReference type="InterPro" id="IPR003163">
    <property type="entry name" value="Tscrpt_reg_HTH_APSES-type"/>
</dbReference>
<dbReference type="Proteomes" id="UP000093000">
    <property type="component" value="Unassembled WGS sequence"/>
</dbReference>
<dbReference type="GO" id="GO:0005634">
    <property type="term" value="C:nucleus"/>
    <property type="evidence" value="ECO:0007669"/>
    <property type="project" value="TreeGrafter"/>
</dbReference>
<feature type="domain" description="HTH APSES-type" evidence="6">
    <location>
        <begin position="101"/>
        <end position="210"/>
    </location>
</feature>
<dbReference type="GO" id="GO:0003700">
    <property type="term" value="F:DNA-binding transcription factor activity"/>
    <property type="evidence" value="ECO:0007669"/>
    <property type="project" value="TreeGrafter"/>
</dbReference>
<evidence type="ECO:0000259" key="6">
    <source>
        <dbReference type="PROSITE" id="PS51299"/>
    </source>
</evidence>
<dbReference type="GO" id="GO:0043565">
    <property type="term" value="F:sequence-specific DNA binding"/>
    <property type="evidence" value="ECO:0007669"/>
    <property type="project" value="TreeGrafter"/>
</dbReference>